<evidence type="ECO:0000256" key="2">
    <source>
        <dbReference type="ARBA" id="ARBA00005852"/>
    </source>
</evidence>
<keyword evidence="3 6" id="KW-0812">Transmembrane</keyword>
<dbReference type="EMBL" id="VEPZ02001033">
    <property type="protein sequence ID" value="KAE8699978.1"/>
    <property type="molecule type" value="Genomic_DNA"/>
</dbReference>
<dbReference type="Proteomes" id="UP000436088">
    <property type="component" value="Unassembled WGS sequence"/>
</dbReference>
<dbReference type="PANTHER" id="PTHR33596">
    <property type="entry name" value="COLD-REGULATED 413 PLASMA MEMBRANE PROTEIN 2"/>
    <property type="match status" value="1"/>
</dbReference>
<evidence type="ECO:0000313" key="8">
    <source>
        <dbReference type="Proteomes" id="UP000436088"/>
    </source>
</evidence>
<dbReference type="PANTHER" id="PTHR33596:SF4">
    <property type="entry name" value="COLD-REGULATED 413 PLASMA MEMBRANE PROTEIN 4-LIKE"/>
    <property type="match status" value="1"/>
</dbReference>
<feature type="transmembrane region" description="Helical" evidence="6">
    <location>
        <begin position="82"/>
        <end position="110"/>
    </location>
</feature>
<dbReference type="AlphaFoldDB" id="A0A6A3A751"/>
<accession>A0A6A3A751</accession>
<dbReference type="GO" id="GO:0016020">
    <property type="term" value="C:membrane"/>
    <property type="evidence" value="ECO:0007669"/>
    <property type="project" value="UniProtKB-SubCell"/>
</dbReference>
<comment type="subcellular location">
    <subcellularLocation>
        <location evidence="1">Membrane</location>
        <topology evidence="1">Multi-pass membrane protein</topology>
    </subcellularLocation>
</comment>
<feature type="transmembrane region" description="Helical" evidence="6">
    <location>
        <begin position="152"/>
        <end position="173"/>
    </location>
</feature>
<keyword evidence="8" id="KW-1185">Reference proteome</keyword>
<comment type="caution">
    <text evidence="7">The sequence shown here is derived from an EMBL/GenBank/DDBJ whole genome shotgun (WGS) entry which is preliminary data.</text>
</comment>
<comment type="similarity">
    <text evidence="2">Belongs to the Cold-regulated 413 protein family.</text>
</comment>
<dbReference type="Pfam" id="PF05562">
    <property type="entry name" value="WCOR413"/>
    <property type="match status" value="1"/>
</dbReference>
<feature type="transmembrane region" description="Helical" evidence="6">
    <location>
        <begin position="30"/>
        <end position="48"/>
    </location>
</feature>
<name>A0A6A3A751_HIBSY</name>
<evidence type="ECO:0000256" key="4">
    <source>
        <dbReference type="ARBA" id="ARBA00022989"/>
    </source>
</evidence>
<evidence type="ECO:0000256" key="5">
    <source>
        <dbReference type="ARBA" id="ARBA00023136"/>
    </source>
</evidence>
<gene>
    <name evidence="7" type="ORF">F3Y22_tig00110569pilonHSYRG00253</name>
</gene>
<proteinExistence type="inferred from homology"/>
<dbReference type="InterPro" id="IPR008892">
    <property type="entry name" value="COR413"/>
</dbReference>
<reference evidence="7" key="1">
    <citation type="submission" date="2019-09" db="EMBL/GenBank/DDBJ databases">
        <title>Draft genome information of white flower Hibiscus syriacus.</title>
        <authorList>
            <person name="Kim Y.-M."/>
        </authorList>
    </citation>
    <scope>NUCLEOTIDE SEQUENCE [LARGE SCALE GENOMIC DNA]</scope>
    <source>
        <strain evidence="7">YM2019G1</strain>
    </source>
</reference>
<evidence type="ECO:0000256" key="3">
    <source>
        <dbReference type="ARBA" id="ARBA00022692"/>
    </source>
</evidence>
<evidence type="ECO:0000256" key="1">
    <source>
        <dbReference type="ARBA" id="ARBA00004141"/>
    </source>
</evidence>
<evidence type="ECO:0000256" key="6">
    <source>
        <dbReference type="SAM" id="Phobius"/>
    </source>
</evidence>
<organism evidence="7 8">
    <name type="scientific">Hibiscus syriacus</name>
    <name type="common">Rose of Sharon</name>
    <dbReference type="NCBI Taxonomy" id="106335"/>
    <lineage>
        <taxon>Eukaryota</taxon>
        <taxon>Viridiplantae</taxon>
        <taxon>Streptophyta</taxon>
        <taxon>Embryophyta</taxon>
        <taxon>Tracheophyta</taxon>
        <taxon>Spermatophyta</taxon>
        <taxon>Magnoliopsida</taxon>
        <taxon>eudicotyledons</taxon>
        <taxon>Gunneridae</taxon>
        <taxon>Pentapetalae</taxon>
        <taxon>rosids</taxon>
        <taxon>malvids</taxon>
        <taxon>Malvales</taxon>
        <taxon>Malvaceae</taxon>
        <taxon>Malvoideae</taxon>
        <taxon>Hibiscus</taxon>
    </lineage>
</organism>
<feature type="transmembrane region" description="Helical" evidence="6">
    <location>
        <begin position="54"/>
        <end position="75"/>
    </location>
</feature>
<evidence type="ECO:0000313" key="7">
    <source>
        <dbReference type="EMBL" id="KAE8699978.1"/>
    </source>
</evidence>
<protein>
    <submittedName>
        <fullName evidence="7">Calcium-binding protein CML41-like</fullName>
    </submittedName>
</protein>
<keyword evidence="5 6" id="KW-0472">Membrane</keyword>
<sequence>MLTFGLADMEMKLNSSFAESDIGSTQARAAFQWGGTIFAIILLLMNQTGRRSHLLTNLLVLYLLASFPTVLFKLVRGQFGCWIAFLAVASNLFFPEIFPVPLFILFVITLDWLADMLRDDNVPAILCLVIAILITQTEICRARGLENCQCSCYCLSYWFSIACLFFFTILYLAT</sequence>
<keyword evidence="4 6" id="KW-1133">Transmembrane helix</keyword>